<feature type="region of interest" description="Disordered" evidence="5">
    <location>
        <begin position="1177"/>
        <end position="1198"/>
    </location>
</feature>
<evidence type="ECO:0000256" key="1">
    <source>
        <dbReference type="ARBA" id="ARBA00022737"/>
    </source>
</evidence>
<dbReference type="SUPFAM" id="SSF48403">
    <property type="entry name" value="Ankyrin repeat"/>
    <property type="match status" value="3"/>
</dbReference>
<feature type="compositionally biased region" description="Acidic residues" evidence="5">
    <location>
        <begin position="1186"/>
        <end position="1198"/>
    </location>
</feature>
<dbReference type="InterPro" id="IPR002110">
    <property type="entry name" value="Ankyrin_rpt"/>
</dbReference>
<dbReference type="PRINTS" id="PR01415">
    <property type="entry name" value="ANKYRIN"/>
</dbReference>
<feature type="compositionally biased region" description="Basic and acidic residues" evidence="5">
    <location>
        <begin position="1814"/>
        <end position="1827"/>
    </location>
</feature>
<feature type="repeat" description="ANK" evidence="3">
    <location>
        <begin position="1520"/>
        <end position="1552"/>
    </location>
</feature>
<protein>
    <recommendedName>
        <fullName evidence="8">Ankyrin repeat protein</fullName>
    </recommendedName>
</protein>
<dbReference type="Gene3D" id="1.25.40.20">
    <property type="entry name" value="Ankyrin repeat-containing domain"/>
    <property type="match status" value="5"/>
</dbReference>
<dbReference type="Pfam" id="PF00023">
    <property type="entry name" value="Ank"/>
    <property type="match status" value="1"/>
</dbReference>
<evidence type="ECO:0000256" key="2">
    <source>
        <dbReference type="ARBA" id="ARBA00023043"/>
    </source>
</evidence>
<feature type="coiled-coil region" evidence="4">
    <location>
        <begin position="586"/>
        <end position="616"/>
    </location>
</feature>
<proteinExistence type="predicted"/>
<dbReference type="PROSITE" id="PS50297">
    <property type="entry name" value="ANK_REP_REGION"/>
    <property type="match status" value="4"/>
</dbReference>
<name>A0ABR3QNG0_9PLEO</name>
<keyword evidence="4" id="KW-0175">Coiled coil</keyword>
<organism evidence="6 7">
    <name type="scientific">Nothophoma quercina</name>
    <dbReference type="NCBI Taxonomy" id="749835"/>
    <lineage>
        <taxon>Eukaryota</taxon>
        <taxon>Fungi</taxon>
        <taxon>Dikarya</taxon>
        <taxon>Ascomycota</taxon>
        <taxon>Pezizomycotina</taxon>
        <taxon>Dothideomycetes</taxon>
        <taxon>Pleosporomycetidae</taxon>
        <taxon>Pleosporales</taxon>
        <taxon>Pleosporineae</taxon>
        <taxon>Didymellaceae</taxon>
        <taxon>Nothophoma</taxon>
    </lineage>
</organism>
<keyword evidence="7" id="KW-1185">Reference proteome</keyword>
<dbReference type="PANTHER" id="PTHR24171">
    <property type="entry name" value="ANKYRIN REPEAT DOMAIN-CONTAINING PROTEIN 39-RELATED"/>
    <property type="match status" value="1"/>
</dbReference>
<dbReference type="Proteomes" id="UP001521222">
    <property type="component" value="Unassembled WGS sequence"/>
</dbReference>
<feature type="repeat" description="ANK" evidence="3">
    <location>
        <begin position="1673"/>
        <end position="1705"/>
    </location>
</feature>
<reference evidence="6 7" key="1">
    <citation type="submission" date="2024-02" db="EMBL/GenBank/DDBJ databases">
        <title>De novo assembly and annotation of 12 fungi associated with fruit tree decline syndrome in Ontario, Canada.</title>
        <authorList>
            <person name="Sulman M."/>
            <person name="Ellouze W."/>
            <person name="Ilyukhin E."/>
        </authorList>
    </citation>
    <scope>NUCLEOTIDE SEQUENCE [LARGE SCALE GENOMIC DNA]</scope>
    <source>
        <strain evidence="6 7">M97-236</strain>
    </source>
</reference>
<evidence type="ECO:0000313" key="6">
    <source>
        <dbReference type="EMBL" id="KAL1593623.1"/>
    </source>
</evidence>
<feature type="region of interest" description="Disordered" evidence="5">
    <location>
        <begin position="649"/>
        <end position="668"/>
    </location>
</feature>
<comment type="caution">
    <text evidence="6">The sequence shown here is derived from an EMBL/GenBank/DDBJ whole genome shotgun (WGS) entry which is preliminary data.</text>
</comment>
<keyword evidence="2 3" id="KW-0040">ANK repeat</keyword>
<feature type="repeat" description="ANK" evidence="3">
    <location>
        <begin position="698"/>
        <end position="720"/>
    </location>
</feature>
<dbReference type="Pfam" id="PF12796">
    <property type="entry name" value="Ank_2"/>
    <property type="match status" value="1"/>
</dbReference>
<dbReference type="Pfam" id="PF26128">
    <property type="entry name" value="Gad2"/>
    <property type="match status" value="1"/>
</dbReference>
<evidence type="ECO:0000256" key="3">
    <source>
        <dbReference type="PROSITE-ProRule" id="PRU00023"/>
    </source>
</evidence>
<dbReference type="PROSITE" id="PS50088">
    <property type="entry name" value="ANK_REPEAT"/>
    <property type="match status" value="5"/>
</dbReference>
<feature type="repeat" description="ANK" evidence="3">
    <location>
        <begin position="531"/>
        <end position="563"/>
    </location>
</feature>
<dbReference type="SMART" id="SM00248">
    <property type="entry name" value="ANK"/>
    <property type="match status" value="10"/>
</dbReference>
<feature type="region of interest" description="Disordered" evidence="5">
    <location>
        <begin position="1802"/>
        <end position="1841"/>
    </location>
</feature>
<evidence type="ECO:0000256" key="4">
    <source>
        <dbReference type="SAM" id="Coils"/>
    </source>
</evidence>
<evidence type="ECO:0008006" key="8">
    <source>
        <dbReference type="Google" id="ProtNLM"/>
    </source>
</evidence>
<evidence type="ECO:0000313" key="7">
    <source>
        <dbReference type="Proteomes" id="UP001521222"/>
    </source>
</evidence>
<accession>A0ABR3QNG0</accession>
<dbReference type="EMBL" id="JAKIXB020000039">
    <property type="protein sequence ID" value="KAL1593623.1"/>
    <property type="molecule type" value="Genomic_DNA"/>
</dbReference>
<keyword evidence="1" id="KW-0677">Repeat</keyword>
<sequence>MSTQTHTPELIALPQLPVEHAEWLSHVSKHPTTSMHELLAPYKEYDARLREVFAQQPYHPAIEKPNVVPLFAGKERDVGIRARNPATETEDERQRYLMPLDKTARKPDGAPAIVQSLKEFQTNFQLFSESALVDMDWSNVVVAGSAVVTSLLPIPDKHNTSKRALREYYHQKLAPASDVDLFLYGLTEEQAVEKIKQIEQRIRDSILTETTTIRTKNAITIASQYPTRHVQIVLRIYRSISEILTGFDVDCSCAAYDGKQVYASPRAVAAYMTQINTIDLTRRSPSYENRLSKYSHRGFEVYWPLLDRSRVDPTIFERSFGRTLGLARLLVLEKLPSTTDRDAYVDQRRAERGRHKLNGNVKDEHDDEIPDWVEADEVSDYHTFTVPYGPKFHARKIERLLYAKDLLLNAEWNRPKERETTLHRHPAFFGNATDVIGDCCGYCPKPATPEDEEIAENENKIYVSGDLTFIKDDPGRQAIGSFHPLTDDDWTEMAYVGNTARLCQAIVDGDVEHVQDWLKQEGADPNERDYTGRTPLQLAVMSSTPEVVQTLIDAGSRIVARMVDGRTALHFAAMRGEAAMVKALLVKSEANEEKEAEREEAKLKQRKADKEAAQAAGIADLKVADEDADADATSDNAYSDKDIDMLDDEDEDEHADATTEGSMVNIRAEQQPEENNMPVDVDEDEPDVYDVNVLAWDTPVSPLHLAIANGHIDVVKLLVQDFGADVLLPVKLVHDHNKSPRAAILPLVLALQLPPQKADEMTKALIALGASPAQADVDNITALHYFAAKNAALLATMIAANQPGSQRAVNHLHMSGWQHNPNAKSALQSAIEHGDIAGIEALLQLGAQPQVDFGAYINSYKTKWELHGMSDQNQKNFQTNFQQPVLTAVEHELPAIVLKLLEAGADVNCLSGGAWRGVHDGRLQRYAGAAESLLDATREKIKTLKDWIEREERKETLTGPDVFGRQNQMFPPVPLEDDKHYLKGLIPGTYAYWSTLKQLQGAKRTYDEDLKKYEDAAKAMPIKGKGWQEKLSRVKTLLVDYESLESTLIKRGAKTFKELHPDIKFENHHNHHSYDYKPDRPKPWAPQLGFRLPDLTDEQQKAYIKLFQACWEADLSTVKELTLAVWGENQTPLKVASQDNSGFSPFSIAVLRGHLDLAKALLEIAHAQFAPEEKSGQRKYSLQVGDSDDEDEVSDDEDDDIRLFHEVVDDKFTVENIGEVQSQVKSKVTALDVLTWNCPVSRFLEEDDVSVAHNSGYGLFRRKSTGGKAPRKILKDAANGRTYRVQTGSTQENYQEVAKPSNLFQLAIFQDDANLLHFLITAGEEYTVRRGSSDDEPASKFYSFNEQDFHYTIQLGRVQLLKDIVKQTGAGIPLDDLVKKSGVEITKKPKYYQGLSVHGKKRADWAAAGRDTHCESPREEHPPLLHAARLTNLDSIEWFLSDAATHAYAEFADNNKKDVRIQSLAKAKGGLQASISKWLNLRSKLLMHVVVLSKTDDQSLELLRHLCETHPESLEHKSATGLTPLQLAYSLHRVEMAKVLINAGADQTSRNHNGENLMHSALKYAVSTNENDSEKREDAKNKLRELLELLDPRLVPGMVTERTNSYPGAATPLAQWIFTTARNNLNNGGCYSYRYGNSYCHNQNTAAITKQEETLRLILSLSKGEDLGLVNSEGDTPLHAVVRYGVDYLLRIMLSCRAELLFRENASGRTPYEMAEDAHLAQNVFKDPPSIGGQQRHRYYNEAPSSKILERSPETFVEGEKDKRSMVERVRDVCREFKDKNGQGKKRKLVSLVEANEVAKRLAKHRKTDDEDGSRDGEEVEEGKMGDEVDVWWNMGVNAER</sequence>
<evidence type="ECO:0000256" key="5">
    <source>
        <dbReference type="SAM" id="MobiDB-lite"/>
    </source>
</evidence>
<feature type="repeat" description="ANK" evidence="3">
    <location>
        <begin position="564"/>
        <end position="585"/>
    </location>
</feature>
<gene>
    <name evidence="6" type="ORF">SLS59_009137</name>
</gene>
<dbReference type="InterPro" id="IPR036770">
    <property type="entry name" value="Ankyrin_rpt-contain_sf"/>
</dbReference>